<evidence type="ECO:0000256" key="2">
    <source>
        <dbReference type="SAM" id="SignalP"/>
    </source>
</evidence>
<dbReference type="AlphaFoldDB" id="A0A250JZA8"/>
<dbReference type="SUPFAM" id="SSF49785">
    <property type="entry name" value="Galactose-binding domain-like"/>
    <property type="match status" value="3"/>
</dbReference>
<dbReference type="KEGG" id="mmas:MYMAC_004816"/>
<feature type="chain" id="PRO_5012603247" evidence="2">
    <location>
        <begin position="16"/>
        <end position="689"/>
    </location>
</feature>
<organism evidence="4 5">
    <name type="scientific">Corallococcus macrosporus DSM 14697</name>
    <dbReference type="NCBI Taxonomy" id="1189310"/>
    <lineage>
        <taxon>Bacteria</taxon>
        <taxon>Pseudomonadati</taxon>
        <taxon>Myxococcota</taxon>
        <taxon>Myxococcia</taxon>
        <taxon>Myxococcales</taxon>
        <taxon>Cystobacterineae</taxon>
        <taxon>Myxococcaceae</taxon>
        <taxon>Corallococcus</taxon>
    </lineage>
</organism>
<reference evidence="4 5" key="1">
    <citation type="submission" date="2017-06" db="EMBL/GenBank/DDBJ databases">
        <title>Sequencing and comparative analysis of myxobacterial genomes.</title>
        <authorList>
            <person name="Rupp O."/>
            <person name="Goesmann A."/>
            <person name="Sogaard-Andersen L."/>
        </authorList>
    </citation>
    <scope>NUCLEOTIDE SEQUENCE [LARGE SCALE GENOMIC DNA]</scope>
    <source>
        <strain evidence="4 5">DSM 14697</strain>
    </source>
</reference>
<evidence type="ECO:0000313" key="4">
    <source>
        <dbReference type="EMBL" id="ATB49175.1"/>
    </source>
</evidence>
<name>A0A250JZA8_9BACT</name>
<dbReference type="InterPro" id="IPR000421">
    <property type="entry name" value="FA58C"/>
</dbReference>
<dbReference type="PROSITE" id="PS50022">
    <property type="entry name" value="FA58C_3"/>
    <property type="match status" value="3"/>
</dbReference>
<feature type="region of interest" description="Disordered" evidence="1">
    <location>
        <begin position="271"/>
        <end position="316"/>
    </location>
</feature>
<keyword evidence="5" id="KW-1185">Reference proteome</keyword>
<feature type="signal peptide" evidence="2">
    <location>
        <begin position="1"/>
        <end position="15"/>
    </location>
</feature>
<dbReference type="Gene3D" id="2.60.120.260">
    <property type="entry name" value="Galactose-binding domain-like"/>
    <property type="match status" value="3"/>
</dbReference>
<feature type="domain" description="F5/8 type C" evidence="3">
    <location>
        <begin position="143"/>
        <end position="279"/>
    </location>
</feature>
<feature type="domain" description="F5/8 type C" evidence="3">
    <location>
        <begin position="1"/>
        <end position="140"/>
    </location>
</feature>
<dbReference type="EMBL" id="CP022203">
    <property type="protein sequence ID" value="ATB49175.1"/>
    <property type="molecule type" value="Genomic_DNA"/>
</dbReference>
<evidence type="ECO:0000256" key="1">
    <source>
        <dbReference type="SAM" id="MobiDB-lite"/>
    </source>
</evidence>
<keyword evidence="2" id="KW-0732">Signal</keyword>
<proteinExistence type="predicted"/>
<evidence type="ECO:0000259" key="3">
    <source>
        <dbReference type="PROSITE" id="PS50022"/>
    </source>
</evidence>
<dbReference type="Proteomes" id="UP000217343">
    <property type="component" value="Chromosome"/>
</dbReference>
<feature type="region of interest" description="Disordered" evidence="1">
    <location>
        <begin position="410"/>
        <end position="434"/>
    </location>
</feature>
<evidence type="ECO:0000313" key="5">
    <source>
        <dbReference type="Proteomes" id="UP000217343"/>
    </source>
</evidence>
<protein>
    <submittedName>
        <fullName evidence="4">Carbohydrate-binding protein</fullName>
    </submittedName>
</protein>
<feature type="domain" description="F5/8 type C" evidence="3">
    <location>
        <begin position="310"/>
        <end position="417"/>
    </location>
</feature>
<sequence>MLALSALALATPALAAGGFTSVTASGDDGNVPSNAIDGDPTTRWSSDGVGEWLTGDLGAVKSLSAVDISWHRGDERVNRFVISTSTDGTNFTQVHSGSSSGNTAAPERYAFSAVDARYVRITVNGSTMNTWASIAELAAVADGANPPATLPERFTSVAASGDDGNVPANAIDGDPATRWSSDGVGQWITGDLGTVAQLDAVDIGWHRGDERVNNFVISTSTDGTNFTQVHSGKSSGNTAALERYTFSPVSARYVRVTVNGSSMNTWASIAELKPGTGSTPPTTPPDDTPERFSSVAASGDDGNVPANAIDGDPATRWSSDGVGQWITGDLGTVAQLGAVDIGWHRGDERINNFVISTSTDGTAFAQVHSGRSSGNTSALERYSFSPVNARYVRVTVNGSSMNTWASIAELKPGTGSAPPTDPPTNPPGEQGQDKFGVTMLYPTRSGGEQWFLADNATSDKRFDPQNTITRNSDGSWKMRNSKVRMSVFTSTGYSASKIPTYDRDVLASRGYMQAANDWRNIEMTGFIKVNSVSDVSDNFAWYARGGKHNDNHSGCEGSSYKGSLHYDGRVRWQKETWHVSYDQSSYKSGTSALRGRWVGFKSVMRNTRVNGKEAVRLEMYLNENADKKTWKKVYDMVDSGNWGGDASHCGGAVNAMPITWGGPIAVFRWDSANDVDFKWLSVREISPEQ</sequence>
<dbReference type="InterPro" id="IPR008979">
    <property type="entry name" value="Galactose-bd-like_sf"/>
</dbReference>
<gene>
    <name evidence="4" type="ORF">MYMAC_004816</name>
</gene>
<dbReference type="OrthoDB" id="5492744at2"/>
<dbReference type="Pfam" id="PF00754">
    <property type="entry name" value="F5_F8_type_C"/>
    <property type="match status" value="3"/>
</dbReference>
<accession>A0A250JZA8</accession>